<reference evidence="1 2" key="1">
    <citation type="submission" date="2019-02" db="EMBL/GenBank/DDBJ databases">
        <title>Deep-cultivation of Planctomycetes and their phenomic and genomic characterization uncovers novel biology.</title>
        <authorList>
            <person name="Wiegand S."/>
            <person name="Jogler M."/>
            <person name="Boedeker C."/>
            <person name="Pinto D."/>
            <person name="Vollmers J."/>
            <person name="Rivas-Marin E."/>
            <person name="Kohn T."/>
            <person name="Peeters S.H."/>
            <person name="Heuer A."/>
            <person name="Rast P."/>
            <person name="Oberbeckmann S."/>
            <person name="Bunk B."/>
            <person name="Jeske O."/>
            <person name="Meyerdierks A."/>
            <person name="Storesund J.E."/>
            <person name="Kallscheuer N."/>
            <person name="Luecker S."/>
            <person name="Lage O.M."/>
            <person name="Pohl T."/>
            <person name="Merkel B.J."/>
            <person name="Hornburger P."/>
            <person name="Mueller R.-W."/>
            <person name="Bruemmer F."/>
            <person name="Labrenz M."/>
            <person name="Spormann A.M."/>
            <person name="Op den Camp H."/>
            <person name="Overmann J."/>
            <person name="Amann R."/>
            <person name="Jetten M.S.M."/>
            <person name="Mascher T."/>
            <person name="Medema M.H."/>
            <person name="Devos D.P."/>
            <person name="Kaster A.-K."/>
            <person name="Ovreas L."/>
            <person name="Rohde M."/>
            <person name="Galperin M.Y."/>
            <person name="Jogler C."/>
        </authorList>
    </citation>
    <scope>NUCLEOTIDE SEQUENCE [LARGE SCALE GENOMIC DNA]</scope>
    <source>
        <strain evidence="1 2">Mal52</strain>
    </source>
</reference>
<dbReference type="AlphaFoldDB" id="A0A517ZPR0"/>
<dbReference type="Proteomes" id="UP000319383">
    <property type="component" value="Chromosome"/>
</dbReference>
<dbReference type="RefSeq" id="WP_145376832.1">
    <property type="nucleotide sequence ID" value="NZ_CAXBED010000320.1"/>
</dbReference>
<dbReference type="OrthoDB" id="292253at2"/>
<evidence type="ECO:0000313" key="2">
    <source>
        <dbReference type="Proteomes" id="UP000319383"/>
    </source>
</evidence>
<dbReference type="KEGG" id="sdyn:Mal52_29570"/>
<keyword evidence="2" id="KW-1185">Reference proteome</keyword>
<protein>
    <submittedName>
        <fullName evidence="1">Uncharacterized protein</fullName>
    </submittedName>
</protein>
<evidence type="ECO:0000313" key="1">
    <source>
        <dbReference type="EMBL" id="QDU44475.1"/>
    </source>
</evidence>
<organism evidence="1 2">
    <name type="scientific">Symmachiella dynata</name>
    <dbReference type="NCBI Taxonomy" id="2527995"/>
    <lineage>
        <taxon>Bacteria</taxon>
        <taxon>Pseudomonadati</taxon>
        <taxon>Planctomycetota</taxon>
        <taxon>Planctomycetia</taxon>
        <taxon>Planctomycetales</taxon>
        <taxon>Planctomycetaceae</taxon>
        <taxon>Symmachiella</taxon>
    </lineage>
</organism>
<gene>
    <name evidence="1" type="ORF">Mal52_29570</name>
</gene>
<proteinExistence type="predicted"/>
<sequence>MKALRHAARPVVALVGCALMTCTFVGCQTSVGGQTLPSAYYLRDDMQYYPHGPEDQLTNQINAIEQYKLEQAGLAEGIDIEPPAPQPGN</sequence>
<accession>A0A517ZPR0</accession>
<dbReference type="EMBL" id="CP036276">
    <property type="protein sequence ID" value="QDU44475.1"/>
    <property type="molecule type" value="Genomic_DNA"/>
</dbReference>
<dbReference type="PROSITE" id="PS51257">
    <property type="entry name" value="PROKAR_LIPOPROTEIN"/>
    <property type="match status" value="1"/>
</dbReference>
<name>A0A517ZPR0_9PLAN</name>